<organism evidence="1 2">
    <name type="scientific">Micractinium conductrix</name>
    <dbReference type="NCBI Taxonomy" id="554055"/>
    <lineage>
        <taxon>Eukaryota</taxon>
        <taxon>Viridiplantae</taxon>
        <taxon>Chlorophyta</taxon>
        <taxon>core chlorophytes</taxon>
        <taxon>Trebouxiophyceae</taxon>
        <taxon>Chlorellales</taxon>
        <taxon>Chlorellaceae</taxon>
        <taxon>Chlorella clade</taxon>
        <taxon>Micractinium</taxon>
    </lineage>
</organism>
<reference evidence="1" key="2">
    <citation type="submission" date="2018-02" db="EMBL/GenBank/DDBJ databases">
        <authorList>
            <person name="Cohen D.B."/>
            <person name="Kent A.D."/>
        </authorList>
    </citation>
    <scope>NUCLEOTIDE SEQUENCE</scope>
    <source>
        <strain evidence="1">SAG 241.80</strain>
    </source>
</reference>
<evidence type="ECO:0000313" key="2">
    <source>
        <dbReference type="Proteomes" id="UP000239649"/>
    </source>
</evidence>
<comment type="caution">
    <text evidence="1">The sequence shown here is derived from an EMBL/GenBank/DDBJ whole genome shotgun (WGS) entry which is preliminary data.</text>
</comment>
<evidence type="ECO:0000313" key="1">
    <source>
        <dbReference type="EMBL" id="PSC72854.1"/>
    </source>
</evidence>
<proteinExistence type="predicted"/>
<dbReference type="EMBL" id="LHPF02000009">
    <property type="protein sequence ID" value="PSC72854.1"/>
    <property type="molecule type" value="Genomic_DNA"/>
</dbReference>
<sequence>MNPRRLKRVAIDTTCNNKGLLTLLKVGMVGPDPGRVTCNAQQTAVAGHLKAPLLRSAAAQAAYEVEALVQQGQWLVGAWVLCLSFSPLEGPRSKPALIFEVFGGSQQTAFFRNCRMEAELIVSLRQMSEGFATFRNKHCQGGREEGPFGPCTNWKSGKLQSTLRAMRTALSDTGEAGSKLFYGMAKKPALGPLSSPSPPLSWEPLGRLLPA</sequence>
<accession>A0A2P6VFI2</accession>
<name>A0A2P6VFI2_9CHLO</name>
<dbReference type="AlphaFoldDB" id="A0A2P6VFI2"/>
<keyword evidence="2" id="KW-1185">Reference proteome</keyword>
<dbReference type="EMBL" id="LHPF02000009">
    <property type="protein sequence ID" value="PSC72853.1"/>
    <property type="molecule type" value="Genomic_DNA"/>
</dbReference>
<gene>
    <name evidence="1" type="ORF">C2E20_3884</name>
</gene>
<protein>
    <submittedName>
        <fullName evidence="1">Uncharacterized protein</fullName>
    </submittedName>
</protein>
<reference evidence="1 2" key="1">
    <citation type="journal article" date="2018" name="Plant J.">
        <title>Genome sequences of Chlorella sorokiniana UTEX 1602 and Micractinium conductrix SAG 241.80: implications to maltose excretion by a green alga.</title>
        <authorList>
            <person name="Arriola M.B."/>
            <person name="Velmurugan N."/>
            <person name="Zhang Y."/>
            <person name="Plunkett M.H."/>
            <person name="Hondzo H."/>
            <person name="Barney B.M."/>
        </authorList>
    </citation>
    <scope>NUCLEOTIDE SEQUENCE [LARGE SCALE GENOMIC DNA]</scope>
    <source>
        <strain evidence="1 2">SAG 241.80</strain>
    </source>
</reference>
<dbReference type="Proteomes" id="UP000239649">
    <property type="component" value="Unassembled WGS sequence"/>
</dbReference>